<name>D9S1C6_THEOJ</name>
<feature type="region of interest" description="Disordered" evidence="2">
    <location>
        <begin position="52"/>
        <end position="77"/>
    </location>
</feature>
<dbReference type="STRING" id="555079.Toce_0425"/>
<dbReference type="InterPro" id="IPR041073">
    <property type="entry name" value="MobL"/>
</dbReference>
<dbReference type="OrthoDB" id="1775746at2"/>
<dbReference type="EMBL" id="CP002131">
    <property type="protein sequence ID" value="ADL07203.1"/>
    <property type="molecule type" value="Genomic_DNA"/>
</dbReference>
<feature type="coiled-coil region" evidence="1">
    <location>
        <begin position="796"/>
        <end position="826"/>
    </location>
</feature>
<evidence type="ECO:0008006" key="5">
    <source>
        <dbReference type="Google" id="ProtNLM"/>
    </source>
</evidence>
<dbReference type="AlphaFoldDB" id="D9S1C6"/>
<evidence type="ECO:0000313" key="4">
    <source>
        <dbReference type="Proteomes" id="UP000000272"/>
    </source>
</evidence>
<dbReference type="InterPro" id="IPR048102">
    <property type="entry name" value="MobP3"/>
</dbReference>
<evidence type="ECO:0000313" key="3">
    <source>
        <dbReference type="EMBL" id="ADL07203.1"/>
    </source>
</evidence>
<gene>
    <name evidence="3" type="ordered locus">Toce_0425</name>
</gene>
<organism evidence="3 4">
    <name type="scientific">Thermosediminibacter oceani (strain ATCC BAA-1034 / DSM 16646 / JW/IW-1228P)</name>
    <dbReference type="NCBI Taxonomy" id="555079"/>
    <lineage>
        <taxon>Bacteria</taxon>
        <taxon>Bacillati</taxon>
        <taxon>Bacillota</taxon>
        <taxon>Clostridia</taxon>
        <taxon>Thermosediminibacterales</taxon>
        <taxon>Thermosediminibacteraceae</taxon>
        <taxon>Thermosediminibacter</taxon>
    </lineage>
</organism>
<dbReference type="Proteomes" id="UP000000272">
    <property type="component" value="Chromosome"/>
</dbReference>
<dbReference type="HOGENOM" id="CLU_336398_0_0_9"/>
<keyword evidence="1" id="KW-0175">Coiled coil</keyword>
<evidence type="ECO:0000256" key="1">
    <source>
        <dbReference type="SAM" id="Coils"/>
    </source>
</evidence>
<dbReference type="RefSeq" id="WP_013275253.1">
    <property type="nucleotide sequence ID" value="NC_014377.1"/>
</dbReference>
<dbReference type="eggNOG" id="COG0790">
    <property type="taxonomic scope" value="Bacteria"/>
</dbReference>
<sequence>MSRAPFIIKIAFYKASQKNQAKNVAHIQYIATRPGADRGEFNIGDDLDADPGTAAGHAKYMDERPGSHGLFGPENKTPDLREVQRELKDHNGIVWRMVLSLKEEDAIRLGYTARESWEKALKATMPEAAAKMGIRESNLKWVAAFHQAQGHPHVHVVMWEKTPQRTRGVLSLGERKDLRRVFVREIYAEERLALTAKKSAIRDLIRETARKDVFSVIREIEKARLEVRALAGQEPGLPPVLHTVTQEELINKLNGLAKIMPGHGRVALKYMPVEVKKEAREIADWILSQPGFTGSVERYKDLARQLAGYHTFQEQRLNEAAQKAYEDMRDRVAQIVLQGAVKVQQIESFIESRPQMTEHEATEYEAVKISEQALERKEIENIPQEGTIGGRRIGAGSADEAAKRLWRTTHYSLNRVYLQENPGADILKPRLNENFRKEIAERLQDIASSMPDLQGKPAYTYLPDELKQKARETAEWLLTRQELQNRFSEIGPLKAERLTRRMAEQVAIRAYDLVPKEVPDVEMVLHSRRAEEAVNKLRSVRSDFVKDDLEEARWTVGAIYRALTYLGKEKEAREVAERFGKEAGLQHNEILKALEKEIERIQFIADKSQEKGQYQRHMSRNDWQQLTENLGLEEEELLFPWFGVKKVEENEAEEKQRVKEELKVTLIEDRVSPAVAVLEQAGGKPEDLKELRWTLVTMTSVLKALGVDEAGRERIVRGWCERAGVDILEARLKDVLDRTTISKDDIWLGKRSWERLMANLGIKDAPDLPWSVGSPIPMSARVASDVWKAAWRALERERLRAEAQVLLAAEREMQRKKREAEREGKSREG</sequence>
<protein>
    <recommendedName>
        <fullName evidence="5">Relaxase/mobilization nuclease family protein</fullName>
    </recommendedName>
</protein>
<keyword evidence="4" id="KW-1185">Reference proteome</keyword>
<evidence type="ECO:0000256" key="2">
    <source>
        <dbReference type="SAM" id="MobiDB-lite"/>
    </source>
</evidence>
<dbReference type="KEGG" id="toc:Toce_0425"/>
<reference evidence="3 4" key="1">
    <citation type="journal article" date="2010" name="Stand. Genomic Sci.">
        <title>Complete genome sequence of Thermosediminibacter oceani type strain (JW/IW-1228P).</title>
        <authorList>
            <person name="Pitluck S."/>
            <person name="Yasawong M."/>
            <person name="Munk C."/>
            <person name="Nolan M."/>
            <person name="Lapidus A."/>
            <person name="Lucas S."/>
            <person name="Glavina Del Rio T."/>
            <person name="Tice H."/>
            <person name="Cheng J.F."/>
            <person name="Bruce D."/>
            <person name="Detter C."/>
            <person name="Tapia R."/>
            <person name="Han C."/>
            <person name="Goodwin L."/>
            <person name="Liolios K."/>
            <person name="Ivanova N."/>
            <person name="Mavromatis K."/>
            <person name="Mikhailova N."/>
            <person name="Pati A."/>
            <person name="Chen A."/>
            <person name="Palaniappan K."/>
            <person name="Land M."/>
            <person name="Hauser L."/>
            <person name="Chang Y.J."/>
            <person name="Jeffries C.D."/>
            <person name="Rohde M."/>
            <person name="Spring S."/>
            <person name="Sikorski J."/>
            <person name="Goker M."/>
            <person name="Woyke T."/>
            <person name="Bristow J."/>
            <person name="Eisen J.A."/>
            <person name="Markowitz V."/>
            <person name="Hugenholtz P."/>
            <person name="Kyrpides N.C."/>
            <person name="Klenk H.P."/>
        </authorList>
    </citation>
    <scope>NUCLEOTIDE SEQUENCE [LARGE SCALE GENOMIC DNA]</scope>
    <source>
        <strain evidence="4">ATCC BAA-1034 / DSM 16646 / JW/IW-1228P</strain>
    </source>
</reference>
<accession>D9S1C6</accession>
<dbReference type="NCBIfam" id="NF041499">
    <property type="entry name" value="MobP3"/>
    <property type="match status" value="1"/>
</dbReference>
<dbReference type="Pfam" id="PF18555">
    <property type="entry name" value="MobL"/>
    <property type="match status" value="1"/>
</dbReference>
<proteinExistence type="predicted"/>